<evidence type="ECO:0000256" key="5">
    <source>
        <dbReference type="ARBA" id="ARBA00022679"/>
    </source>
</evidence>
<dbReference type="InterPro" id="IPR033717">
    <property type="entry name" value="UDPK"/>
</dbReference>
<dbReference type="GO" id="GO:0046872">
    <property type="term" value="F:metal ion binding"/>
    <property type="evidence" value="ECO:0007669"/>
    <property type="project" value="UniProtKB-KW"/>
</dbReference>
<evidence type="ECO:0000256" key="11">
    <source>
        <dbReference type="ARBA" id="ARBA00023098"/>
    </source>
</evidence>
<dbReference type="OrthoDB" id="9789934at2"/>
<keyword evidence="3" id="KW-1003">Cell membrane</keyword>
<evidence type="ECO:0000256" key="1">
    <source>
        <dbReference type="ARBA" id="ARBA00004651"/>
    </source>
</evidence>
<keyword evidence="13" id="KW-0594">Phospholipid biosynthesis</keyword>
<keyword evidence="4" id="KW-0444">Lipid biosynthesis</keyword>
<evidence type="ECO:0000313" key="20">
    <source>
        <dbReference type="EMBL" id="SDE78411.1"/>
    </source>
</evidence>
<evidence type="ECO:0000256" key="12">
    <source>
        <dbReference type="ARBA" id="ARBA00023136"/>
    </source>
</evidence>
<evidence type="ECO:0000313" key="21">
    <source>
        <dbReference type="Proteomes" id="UP000198972"/>
    </source>
</evidence>
<keyword evidence="6 19" id="KW-0812">Transmembrane</keyword>
<organism evidence="20 21">
    <name type="scientific">Fontibacillus panacisegetis</name>
    <dbReference type="NCBI Taxonomy" id="670482"/>
    <lineage>
        <taxon>Bacteria</taxon>
        <taxon>Bacillati</taxon>
        <taxon>Bacillota</taxon>
        <taxon>Bacilli</taxon>
        <taxon>Bacillales</taxon>
        <taxon>Paenibacillaceae</taxon>
        <taxon>Fontibacillus</taxon>
    </lineage>
</organism>
<evidence type="ECO:0000256" key="3">
    <source>
        <dbReference type="ARBA" id="ARBA00022475"/>
    </source>
</evidence>
<dbReference type="GO" id="GO:0016301">
    <property type="term" value="F:kinase activity"/>
    <property type="evidence" value="ECO:0007669"/>
    <property type="project" value="UniProtKB-KW"/>
</dbReference>
<feature type="binding site" evidence="17">
    <location>
        <begin position="91"/>
        <end position="92"/>
    </location>
    <ligand>
        <name>ATP</name>
        <dbReference type="ChEBI" id="CHEBI:30616"/>
    </ligand>
</feature>
<dbReference type="CDD" id="cd14265">
    <property type="entry name" value="UDPK_IM_like"/>
    <property type="match status" value="1"/>
</dbReference>
<feature type="active site" description="Proton acceptor" evidence="15">
    <location>
        <position position="66"/>
    </location>
</feature>
<dbReference type="GO" id="GO:0005524">
    <property type="term" value="F:ATP binding"/>
    <property type="evidence" value="ECO:0007669"/>
    <property type="project" value="UniProtKB-KW"/>
</dbReference>
<feature type="binding site" evidence="17">
    <location>
        <begin position="82"/>
        <end position="84"/>
    </location>
    <ligand>
        <name>ATP</name>
        <dbReference type="ChEBI" id="CHEBI:30616"/>
    </ligand>
</feature>
<sequence>MKPNCKWSDTFRYALEGIVVSLKTQRNMRVHLVAAVIVMLAALYFGLSLRDIALLLLVIGFVISAELFNTAIEAVVDLVTPEWHSLAKMAKDAAAGAVLIAACFAVLIGIVLFYEPVVTWLGIISS</sequence>
<dbReference type="Proteomes" id="UP000198972">
    <property type="component" value="Unassembled WGS sequence"/>
</dbReference>
<feature type="binding site" evidence="18">
    <location>
        <position position="73"/>
    </location>
    <ligand>
        <name>a divalent metal cation</name>
        <dbReference type="ChEBI" id="CHEBI:60240"/>
    </ligand>
</feature>
<dbReference type="GO" id="GO:0008654">
    <property type="term" value="P:phospholipid biosynthetic process"/>
    <property type="evidence" value="ECO:0007669"/>
    <property type="project" value="UniProtKB-KW"/>
</dbReference>
<evidence type="ECO:0000256" key="13">
    <source>
        <dbReference type="ARBA" id="ARBA00023209"/>
    </source>
</evidence>
<dbReference type="InterPro" id="IPR000829">
    <property type="entry name" value="DAGK"/>
</dbReference>
<comment type="similarity">
    <text evidence="2">Belongs to the bacterial diacylglycerol kinase family.</text>
</comment>
<dbReference type="AlphaFoldDB" id="A0A1G7FR80"/>
<feature type="binding site" evidence="16">
    <location>
        <position position="66"/>
    </location>
    <ligand>
        <name>substrate</name>
    </ligand>
</feature>
<feature type="transmembrane region" description="Helical" evidence="19">
    <location>
        <begin position="53"/>
        <end position="72"/>
    </location>
</feature>
<feature type="transmembrane region" description="Helical" evidence="19">
    <location>
        <begin position="30"/>
        <end position="47"/>
    </location>
</feature>
<dbReference type="STRING" id="670482.SAMN04488542_102111"/>
<keyword evidence="10 19" id="KW-1133">Transmembrane helix</keyword>
<dbReference type="InterPro" id="IPR036945">
    <property type="entry name" value="DAGK_sf"/>
</dbReference>
<keyword evidence="18" id="KW-0460">Magnesium</keyword>
<keyword evidence="7 17" id="KW-0547">Nucleotide-binding</keyword>
<evidence type="ECO:0000256" key="19">
    <source>
        <dbReference type="SAM" id="Phobius"/>
    </source>
</evidence>
<evidence type="ECO:0000256" key="2">
    <source>
        <dbReference type="ARBA" id="ARBA00005967"/>
    </source>
</evidence>
<keyword evidence="18" id="KW-0479">Metal-binding</keyword>
<evidence type="ECO:0000256" key="14">
    <source>
        <dbReference type="ARBA" id="ARBA00023264"/>
    </source>
</evidence>
<evidence type="ECO:0000256" key="4">
    <source>
        <dbReference type="ARBA" id="ARBA00022516"/>
    </source>
</evidence>
<dbReference type="Gene3D" id="1.10.287.3610">
    <property type="match status" value="1"/>
</dbReference>
<evidence type="ECO:0000256" key="15">
    <source>
        <dbReference type="PIRSR" id="PIRSR600829-1"/>
    </source>
</evidence>
<proteinExistence type="inferred from homology"/>
<keyword evidence="12 19" id="KW-0472">Membrane</keyword>
<dbReference type="RefSeq" id="WP_091226628.1">
    <property type="nucleotide sequence ID" value="NZ_FNBG01000002.1"/>
</dbReference>
<evidence type="ECO:0000256" key="8">
    <source>
        <dbReference type="ARBA" id="ARBA00022777"/>
    </source>
</evidence>
<feature type="binding site" evidence="17">
    <location>
        <position position="13"/>
    </location>
    <ligand>
        <name>ATP</name>
        <dbReference type="ChEBI" id="CHEBI:30616"/>
    </ligand>
</feature>
<evidence type="ECO:0000256" key="7">
    <source>
        <dbReference type="ARBA" id="ARBA00022741"/>
    </source>
</evidence>
<evidence type="ECO:0000256" key="6">
    <source>
        <dbReference type="ARBA" id="ARBA00022692"/>
    </source>
</evidence>
<dbReference type="GO" id="GO:0005886">
    <property type="term" value="C:plasma membrane"/>
    <property type="evidence" value="ECO:0007669"/>
    <property type="project" value="UniProtKB-SubCell"/>
</dbReference>
<feature type="transmembrane region" description="Helical" evidence="19">
    <location>
        <begin position="93"/>
        <end position="114"/>
    </location>
</feature>
<reference evidence="20 21" key="1">
    <citation type="submission" date="2016-10" db="EMBL/GenBank/DDBJ databases">
        <authorList>
            <person name="de Groot N.N."/>
        </authorList>
    </citation>
    <scope>NUCLEOTIDE SEQUENCE [LARGE SCALE GENOMIC DNA]</scope>
    <source>
        <strain evidence="20 21">DSM 28129</strain>
    </source>
</reference>
<dbReference type="Pfam" id="PF01219">
    <property type="entry name" value="DAGK_prokar"/>
    <property type="match status" value="1"/>
</dbReference>
<accession>A0A1G7FR80</accession>
<protein>
    <submittedName>
        <fullName evidence="20">Diacylglycerol kinase (ATP)</fullName>
    </submittedName>
</protein>
<evidence type="ECO:0000256" key="18">
    <source>
        <dbReference type="PIRSR" id="PIRSR600829-4"/>
    </source>
</evidence>
<comment type="subcellular location">
    <subcellularLocation>
        <location evidence="1">Cell membrane</location>
        <topology evidence="1">Multi-pass membrane protein</topology>
    </subcellularLocation>
</comment>
<comment type="cofactor">
    <cofactor evidence="18">
        <name>Mg(2+)</name>
        <dbReference type="ChEBI" id="CHEBI:18420"/>
    </cofactor>
    <text evidence="18">Mn(2+), Zn(2+), Cd(2+) and Co(2+) support activity to lesser extents.</text>
</comment>
<evidence type="ECO:0000256" key="10">
    <source>
        <dbReference type="ARBA" id="ARBA00022989"/>
    </source>
</evidence>
<gene>
    <name evidence="20" type="ORF">SAMN04488542_102111</name>
</gene>
<evidence type="ECO:0000256" key="17">
    <source>
        <dbReference type="PIRSR" id="PIRSR600829-3"/>
    </source>
</evidence>
<dbReference type="PANTHER" id="PTHR34299">
    <property type="entry name" value="DIACYLGLYCEROL KINASE"/>
    <property type="match status" value="1"/>
</dbReference>
<dbReference type="EMBL" id="FNBG01000002">
    <property type="protein sequence ID" value="SDE78411.1"/>
    <property type="molecule type" value="Genomic_DNA"/>
</dbReference>
<keyword evidence="14" id="KW-1208">Phospholipid metabolism</keyword>
<evidence type="ECO:0000256" key="9">
    <source>
        <dbReference type="ARBA" id="ARBA00022840"/>
    </source>
</evidence>
<dbReference type="PANTHER" id="PTHR34299:SF1">
    <property type="entry name" value="DIACYLGLYCEROL KINASE"/>
    <property type="match status" value="1"/>
</dbReference>
<keyword evidence="8 20" id="KW-0418">Kinase</keyword>
<keyword evidence="11" id="KW-0443">Lipid metabolism</keyword>
<name>A0A1G7FR80_9BACL</name>
<feature type="binding site" evidence="17">
    <location>
        <position position="73"/>
    </location>
    <ligand>
        <name>ATP</name>
        <dbReference type="ChEBI" id="CHEBI:30616"/>
    </ligand>
</feature>
<keyword evidence="5" id="KW-0808">Transferase</keyword>
<keyword evidence="21" id="KW-1185">Reference proteome</keyword>
<evidence type="ECO:0000256" key="16">
    <source>
        <dbReference type="PIRSR" id="PIRSR600829-2"/>
    </source>
</evidence>
<keyword evidence="9 17" id="KW-0067">ATP-binding</keyword>